<keyword evidence="3" id="KW-0812">Transmembrane</keyword>
<evidence type="ECO:0000256" key="3">
    <source>
        <dbReference type="SAM" id="Phobius"/>
    </source>
</evidence>
<protein>
    <submittedName>
        <fullName evidence="6">WPP domain-interacting tail-anchored protein 2 isoform X1</fullName>
    </submittedName>
</protein>
<dbReference type="KEGG" id="adu:107491241"/>
<dbReference type="GeneID" id="107491241"/>
<feature type="domain" description="WIT1/2 N-terminal helical bundle" evidence="4">
    <location>
        <begin position="39"/>
        <end position="176"/>
    </location>
</feature>
<dbReference type="PANTHER" id="PTHR35705">
    <property type="entry name" value="WPP DOMAIN-INTERACTING TAIL-ANCHORED PROTEIN 1"/>
    <property type="match status" value="1"/>
</dbReference>
<sequence>MDESTEKVQEGLYATDADFRKLYSVEGISTKEDDMQEMEIALQALTEIDFRLAYFSEKLMNLHVLYIYLLARENDLEAIDTKDDCILANFFERAMTFDLLSGILDSEVRELDNFMDTLQEEIVDARRKIFSCRHLTEVSHMMEEKLLGCEESMKQFQQQLLELKMQSTQLQKTIAALKDDNCKMERVYNLLENSQLIDMKVKSSDQMVEQRKYLLRMLEKSLVRELDLEKKLVELRKNEELKLKLHYTEQVAFRMEEAAEVVWGRFLEADNAVEVLMGISKGLMGRLQLTEFNLNGSIHRENELKSKIQDFIEQVKDKDAAIEKLERCNAENMQLKSEVLALKEKVKLREEEQRDFELRLNSVIAENETSQEQLIELENLVVSLKESVDIAENRAETAEAKVTQLTETNMELNEELNFHKGSASAAEKKVGSLEKQLRELDSQLQNAKASSEASQEQQNMLYTAIWDMEILIEELKSKASKAESKKESAEEQCIVLSNTILELNKELDLLRSSMISMKLSLDHACNSKLSSAKEIDTRSKFIMDMIMQLAAERERINKQLHALRNENKCLVEKLQDIKIGAPLDACNNGLNNRNEDQDSNIDSSNASCTKSSDEEGADPLNNTFKVGEQAGEASSETQAVSYISSSKSSKWRNFTILLMALIIIPLVSVLAFFLFDNETFSLLKASFDG</sequence>
<dbReference type="OrthoDB" id="1936068at2759"/>
<feature type="coiled-coil region" evidence="1">
    <location>
        <begin position="153"/>
        <end position="180"/>
    </location>
</feature>
<dbReference type="SUPFAM" id="SSF57997">
    <property type="entry name" value="Tropomyosin"/>
    <property type="match status" value="1"/>
</dbReference>
<reference evidence="6" key="2">
    <citation type="submission" date="2025-08" db="UniProtKB">
        <authorList>
            <consortium name="RefSeq"/>
        </authorList>
    </citation>
    <scope>IDENTIFICATION</scope>
    <source>
        <tissue evidence="6">Whole plant</tissue>
    </source>
</reference>
<dbReference type="Proteomes" id="UP000515211">
    <property type="component" value="Chromosome 5"/>
</dbReference>
<feature type="transmembrane region" description="Helical" evidence="3">
    <location>
        <begin position="654"/>
        <end position="675"/>
    </location>
</feature>
<evidence type="ECO:0000256" key="2">
    <source>
        <dbReference type="SAM" id="MobiDB-lite"/>
    </source>
</evidence>
<dbReference type="InterPro" id="IPR039976">
    <property type="entry name" value="WIT1/WIT2"/>
</dbReference>
<feature type="compositionally biased region" description="Polar residues" evidence="2">
    <location>
        <begin position="600"/>
        <end position="610"/>
    </location>
</feature>
<dbReference type="Pfam" id="PF26581">
    <property type="entry name" value="WIT1_2_N"/>
    <property type="match status" value="1"/>
</dbReference>
<evidence type="ECO:0000259" key="4">
    <source>
        <dbReference type="Pfam" id="PF26581"/>
    </source>
</evidence>
<dbReference type="InterPro" id="IPR058610">
    <property type="entry name" value="WIT1_2_N"/>
</dbReference>
<gene>
    <name evidence="6" type="primary">LOC107491241</name>
</gene>
<dbReference type="AlphaFoldDB" id="A0A6P4DP50"/>
<accession>A0A6P4DP50</accession>
<proteinExistence type="predicted"/>
<keyword evidence="5" id="KW-1185">Reference proteome</keyword>
<keyword evidence="1" id="KW-0175">Coiled coil</keyword>
<keyword evidence="3" id="KW-1133">Transmembrane helix</keyword>
<evidence type="ECO:0000313" key="5">
    <source>
        <dbReference type="Proteomes" id="UP000515211"/>
    </source>
</evidence>
<feature type="region of interest" description="Disordered" evidence="2">
    <location>
        <begin position="590"/>
        <end position="621"/>
    </location>
</feature>
<feature type="coiled-coil region" evidence="1">
    <location>
        <begin position="318"/>
        <end position="506"/>
    </location>
</feature>
<keyword evidence="3" id="KW-0472">Membrane</keyword>
<dbReference type="PANTHER" id="PTHR35705:SF2">
    <property type="entry name" value="WPP DOMAIN-INTERACTING TAIL-ANCHORED PROTEIN 2"/>
    <property type="match status" value="1"/>
</dbReference>
<evidence type="ECO:0000313" key="6">
    <source>
        <dbReference type="RefSeq" id="XP_015967530.1"/>
    </source>
</evidence>
<organism evidence="5 6">
    <name type="scientific">Arachis duranensis</name>
    <name type="common">Wild peanut</name>
    <dbReference type="NCBI Taxonomy" id="130453"/>
    <lineage>
        <taxon>Eukaryota</taxon>
        <taxon>Viridiplantae</taxon>
        <taxon>Streptophyta</taxon>
        <taxon>Embryophyta</taxon>
        <taxon>Tracheophyta</taxon>
        <taxon>Spermatophyta</taxon>
        <taxon>Magnoliopsida</taxon>
        <taxon>eudicotyledons</taxon>
        <taxon>Gunneridae</taxon>
        <taxon>Pentapetalae</taxon>
        <taxon>rosids</taxon>
        <taxon>fabids</taxon>
        <taxon>Fabales</taxon>
        <taxon>Fabaceae</taxon>
        <taxon>Papilionoideae</taxon>
        <taxon>50 kb inversion clade</taxon>
        <taxon>dalbergioids sensu lato</taxon>
        <taxon>Dalbergieae</taxon>
        <taxon>Pterocarpus clade</taxon>
        <taxon>Arachis</taxon>
    </lineage>
</organism>
<dbReference type="Gene3D" id="1.20.5.340">
    <property type="match status" value="1"/>
</dbReference>
<name>A0A6P4DP50_ARADU</name>
<dbReference type="RefSeq" id="XP_015967530.1">
    <property type="nucleotide sequence ID" value="XM_016112044.3"/>
</dbReference>
<reference evidence="5" key="1">
    <citation type="journal article" date="2016" name="Nat. Genet.">
        <title>The genome sequences of Arachis duranensis and Arachis ipaensis, the diploid ancestors of cultivated peanut.</title>
        <authorList>
            <person name="Bertioli D.J."/>
            <person name="Cannon S.B."/>
            <person name="Froenicke L."/>
            <person name="Huang G."/>
            <person name="Farmer A.D."/>
            <person name="Cannon E.K."/>
            <person name="Liu X."/>
            <person name="Gao D."/>
            <person name="Clevenger J."/>
            <person name="Dash S."/>
            <person name="Ren L."/>
            <person name="Moretzsohn M.C."/>
            <person name="Shirasawa K."/>
            <person name="Huang W."/>
            <person name="Vidigal B."/>
            <person name="Abernathy B."/>
            <person name="Chu Y."/>
            <person name="Niederhuth C.E."/>
            <person name="Umale P."/>
            <person name="Araujo A.C."/>
            <person name="Kozik A."/>
            <person name="Kim K.D."/>
            <person name="Burow M.D."/>
            <person name="Varshney R.K."/>
            <person name="Wang X."/>
            <person name="Zhang X."/>
            <person name="Barkley N."/>
            <person name="Guimaraes P.M."/>
            <person name="Isobe S."/>
            <person name="Guo B."/>
            <person name="Liao B."/>
            <person name="Stalker H.T."/>
            <person name="Schmitz R.J."/>
            <person name="Scheffler B.E."/>
            <person name="Leal-Bertioli S.C."/>
            <person name="Xun X."/>
            <person name="Jackson S.A."/>
            <person name="Michelmore R."/>
            <person name="Ozias-Akins P."/>
        </authorList>
    </citation>
    <scope>NUCLEOTIDE SEQUENCE [LARGE SCALE GENOMIC DNA]</scope>
    <source>
        <strain evidence="5">cv. V14167</strain>
    </source>
</reference>
<feature type="coiled-coil region" evidence="1">
    <location>
        <begin position="546"/>
        <end position="573"/>
    </location>
</feature>
<evidence type="ECO:0000256" key="1">
    <source>
        <dbReference type="SAM" id="Coils"/>
    </source>
</evidence>